<dbReference type="InterPro" id="IPR055647">
    <property type="entry name" value="DUF7223"/>
</dbReference>
<dbReference type="OrthoDB" id="5382170at2759"/>
<dbReference type="Proteomes" id="UP000663193">
    <property type="component" value="Chromosome 5"/>
</dbReference>
<evidence type="ECO:0000259" key="2">
    <source>
        <dbReference type="Pfam" id="PF23865"/>
    </source>
</evidence>
<dbReference type="VEuPathDB" id="FungiDB:JI435_031150"/>
<dbReference type="EMBL" id="CP069027">
    <property type="protein sequence ID" value="QRC95427.1"/>
    <property type="molecule type" value="Genomic_DNA"/>
</dbReference>
<keyword evidence="4" id="KW-1185">Reference proteome</keyword>
<evidence type="ECO:0000259" key="1">
    <source>
        <dbReference type="Pfam" id="PF22974"/>
    </source>
</evidence>
<evidence type="ECO:0000313" key="3">
    <source>
        <dbReference type="EMBL" id="QRC95427.1"/>
    </source>
</evidence>
<reference evidence="4" key="1">
    <citation type="journal article" date="2021" name="BMC Genomics">
        <title>Chromosome-level genome assembly and manually-curated proteome of model necrotroph Parastagonospora nodorum Sn15 reveals a genome-wide trove of candidate effector homologs, and redundancy of virulence-related functions within an accessory chromosome.</title>
        <authorList>
            <person name="Bertazzoni S."/>
            <person name="Jones D.A.B."/>
            <person name="Phan H.T."/>
            <person name="Tan K.-C."/>
            <person name="Hane J.K."/>
        </authorList>
    </citation>
    <scope>NUCLEOTIDE SEQUENCE [LARGE SCALE GENOMIC DNA]</scope>
    <source>
        <strain evidence="4">SN15 / ATCC MYA-4574 / FGSC 10173)</strain>
    </source>
</reference>
<dbReference type="AlphaFoldDB" id="A0A7U2I116"/>
<accession>A0A7U2I116</accession>
<feature type="domain" description="DUF7029" evidence="1">
    <location>
        <begin position="56"/>
        <end position="154"/>
    </location>
</feature>
<proteinExistence type="predicted"/>
<dbReference type="InterPro" id="IPR054293">
    <property type="entry name" value="DUF7029"/>
</dbReference>
<dbReference type="Pfam" id="PF23865">
    <property type="entry name" value="DUF7223"/>
    <property type="match status" value="1"/>
</dbReference>
<evidence type="ECO:0000313" key="4">
    <source>
        <dbReference type="Proteomes" id="UP000663193"/>
    </source>
</evidence>
<feature type="domain" description="DUF7223" evidence="2">
    <location>
        <begin position="227"/>
        <end position="442"/>
    </location>
</feature>
<organism evidence="3 4">
    <name type="scientific">Phaeosphaeria nodorum (strain SN15 / ATCC MYA-4574 / FGSC 10173)</name>
    <name type="common">Glume blotch fungus</name>
    <name type="synonym">Parastagonospora nodorum</name>
    <dbReference type="NCBI Taxonomy" id="321614"/>
    <lineage>
        <taxon>Eukaryota</taxon>
        <taxon>Fungi</taxon>
        <taxon>Dikarya</taxon>
        <taxon>Ascomycota</taxon>
        <taxon>Pezizomycotina</taxon>
        <taxon>Dothideomycetes</taxon>
        <taxon>Pleosporomycetidae</taxon>
        <taxon>Pleosporales</taxon>
        <taxon>Pleosporineae</taxon>
        <taxon>Phaeosphaeriaceae</taxon>
        <taxon>Parastagonospora</taxon>
    </lineage>
</organism>
<name>A0A7U2I116_PHANO</name>
<dbReference type="Pfam" id="PF22974">
    <property type="entry name" value="DUF7029"/>
    <property type="match status" value="1"/>
</dbReference>
<gene>
    <name evidence="3" type="ORF">JI435_031150</name>
</gene>
<protein>
    <submittedName>
        <fullName evidence="3">Uncharacterized protein</fullName>
    </submittedName>
</protein>
<sequence>MATAPQAHRMLRAATKRADLYKRSTRIMKRFDAEVAYVEEENGWRGVQTFASQVKVNSHKPVLNLEEVEHHLRGVQCGQGKMHLSFVDAVSARDAFFSCRGDDGGLIITSHDSCNTEGERAVYSVNDVSFSEDGKSLDLSVTEASWQDAFDKFDISFGHSTEDHLFRRHSDFAKIRKRQDRFRVAIPEDTPDNVNTGTFDLKSELIDFPFPFESFLAGLGNISPVPIPQLPIEIGCKNCSTRGQIILSQGAIQIDASQIDLIPDFLEGGDDGKEISNLITGGFVELAAVGVGARVELFARPKASGAFEIALFALPVLGFVIPGIGKAGAVFEPRLAADFSIGGGFEITYGVDIAIPDNSVARLELTDLGSSGVTGFQDTTLTALPFNVDIADIDIQLGLAFVPTIPVGFEFFNTLTAEVTLSMNLPRLDAKLSTNAAANCGGRSNSTLPDQLSPNIPTPDTGDIIALGPLALVEANVTITIDAGFTLEIPLLPPPFRDVNLNANLFTQVFPLVTECVDATKPPKPTVPRLGANHTAPVNTMSLGTNNTVYVSPMRPTAMLQWNATKTAMMPGHPMAPTHVVASSPIMAPSHAAVPSQAAASSHVLAAPYYPVVTGPPAAPYPIPQDSPKHNSSALLAHVSSEPCSNTSMAVGTASAPFALSPTSTVVISTGVINRSSGAALEQNAAPVFTGAAMRGVEASVRWGWQICVIGFGVGVGAVML</sequence>